<dbReference type="FunFam" id="2.60.40.10:FF:000171">
    <property type="entry name" value="protein-glutamine gamma-glutamyltransferase 6"/>
    <property type="match status" value="1"/>
</dbReference>
<name>A0A6A4KCB6_APOLU</name>
<evidence type="ECO:0000256" key="2">
    <source>
        <dbReference type="ARBA" id="ARBA00022679"/>
    </source>
</evidence>
<dbReference type="PIRSF" id="PIRSF000459">
    <property type="entry name" value="TGM_EBP42"/>
    <property type="match status" value="1"/>
</dbReference>
<dbReference type="InterPro" id="IPR036238">
    <property type="entry name" value="Transglutaminase_C_sf"/>
</dbReference>
<comment type="cofactor">
    <cofactor evidence="9">
        <name>Ca(2+)</name>
        <dbReference type="ChEBI" id="CHEBI:29108"/>
    </cofactor>
    <text evidence="9">Binds 1 Ca(2+) ion per subunit.</text>
</comment>
<dbReference type="Gene3D" id="2.60.40.10">
    <property type="entry name" value="Immunoglobulins"/>
    <property type="match status" value="3"/>
</dbReference>
<evidence type="ECO:0000256" key="9">
    <source>
        <dbReference type="PIRSR" id="PIRSR000459-2"/>
    </source>
</evidence>
<dbReference type="InterPro" id="IPR002931">
    <property type="entry name" value="Transglutaminase-like"/>
</dbReference>
<dbReference type="Proteomes" id="UP000466442">
    <property type="component" value="Unassembled WGS sequence"/>
</dbReference>
<comment type="similarity">
    <text evidence="1">Belongs to the transglutaminase superfamily. Transglutaminase family.</text>
</comment>
<evidence type="ECO:0000256" key="5">
    <source>
        <dbReference type="ARBA" id="ARBA00023315"/>
    </source>
</evidence>
<comment type="caution">
    <text evidence="11">The sequence shown here is derived from an EMBL/GenBank/DDBJ whole genome shotgun (WGS) entry which is preliminary data.</text>
</comment>
<evidence type="ECO:0000256" key="1">
    <source>
        <dbReference type="ARBA" id="ARBA00005968"/>
    </source>
</evidence>
<comment type="catalytic activity">
    <reaction evidence="7">
        <text>L-glutaminyl-[protein] + L-lysyl-[protein] = [protein]-L-lysyl-N(6)-5-L-glutamyl-[protein] + NH4(+)</text>
        <dbReference type="Rhea" id="RHEA:54816"/>
        <dbReference type="Rhea" id="RHEA-COMP:9752"/>
        <dbReference type="Rhea" id="RHEA-COMP:10207"/>
        <dbReference type="Rhea" id="RHEA-COMP:14005"/>
        <dbReference type="ChEBI" id="CHEBI:28938"/>
        <dbReference type="ChEBI" id="CHEBI:29969"/>
        <dbReference type="ChEBI" id="CHEBI:30011"/>
        <dbReference type="ChEBI" id="CHEBI:138370"/>
        <dbReference type="EC" id="2.3.2.13"/>
    </reaction>
</comment>
<reference evidence="11" key="1">
    <citation type="journal article" date="2021" name="Mol. Ecol. Resour.">
        <title>Apolygus lucorum genome provides insights into omnivorousness and mesophyll feeding.</title>
        <authorList>
            <person name="Liu Y."/>
            <person name="Liu H."/>
            <person name="Wang H."/>
            <person name="Huang T."/>
            <person name="Liu B."/>
            <person name="Yang B."/>
            <person name="Yin L."/>
            <person name="Li B."/>
            <person name="Zhang Y."/>
            <person name="Zhang S."/>
            <person name="Jiang F."/>
            <person name="Zhang X."/>
            <person name="Ren Y."/>
            <person name="Wang B."/>
            <person name="Wang S."/>
            <person name="Lu Y."/>
            <person name="Wu K."/>
            <person name="Fan W."/>
            <person name="Wang G."/>
        </authorList>
    </citation>
    <scope>NUCLEOTIDE SEQUENCE</scope>
    <source>
        <strain evidence="11">12Hb</strain>
    </source>
</reference>
<dbReference type="InterPro" id="IPR050779">
    <property type="entry name" value="Transglutaminase"/>
</dbReference>
<feature type="domain" description="Transglutaminase-like" evidence="10">
    <location>
        <begin position="410"/>
        <end position="503"/>
    </location>
</feature>
<dbReference type="Gene3D" id="3.90.260.10">
    <property type="entry name" value="Transglutaminase-like"/>
    <property type="match status" value="1"/>
</dbReference>
<keyword evidence="4 9" id="KW-0106">Calcium</keyword>
<dbReference type="InterPro" id="IPR038765">
    <property type="entry name" value="Papain-like_cys_pep_sf"/>
</dbReference>
<feature type="binding site" evidence="9">
    <location>
        <position position="595"/>
    </location>
    <ligand>
        <name>Ca(2+)</name>
        <dbReference type="ChEBI" id="CHEBI:29108"/>
    </ligand>
</feature>
<dbReference type="PROSITE" id="PS00547">
    <property type="entry name" value="TRANSGLUTAMINASES"/>
    <property type="match status" value="1"/>
</dbReference>
<dbReference type="Pfam" id="PF00868">
    <property type="entry name" value="Transglut_N"/>
    <property type="match status" value="1"/>
</dbReference>
<keyword evidence="2" id="KW-0808">Transferase</keyword>
<gene>
    <name evidence="11" type="ORF">GE061_009736</name>
</gene>
<dbReference type="InterPro" id="IPR013783">
    <property type="entry name" value="Ig-like_fold"/>
</dbReference>
<organism evidence="11 12">
    <name type="scientific">Apolygus lucorum</name>
    <name type="common">Small green plant bug</name>
    <name type="synonym">Lygocoris lucorum</name>
    <dbReference type="NCBI Taxonomy" id="248454"/>
    <lineage>
        <taxon>Eukaryota</taxon>
        <taxon>Metazoa</taxon>
        <taxon>Ecdysozoa</taxon>
        <taxon>Arthropoda</taxon>
        <taxon>Hexapoda</taxon>
        <taxon>Insecta</taxon>
        <taxon>Pterygota</taxon>
        <taxon>Neoptera</taxon>
        <taxon>Paraneoptera</taxon>
        <taxon>Hemiptera</taxon>
        <taxon>Heteroptera</taxon>
        <taxon>Panheteroptera</taxon>
        <taxon>Cimicomorpha</taxon>
        <taxon>Miridae</taxon>
        <taxon>Mirini</taxon>
        <taxon>Apolygus</taxon>
    </lineage>
</organism>
<dbReference type="GO" id="GO:0046872">
    <property type="term" value="F:metal ion binding"/>
    <property type="evidence" value="ECO:0007669"/>
    <property type="project" value="UniProtKB-KW"/>
</dbReference>
<proteinExistence type="inferred from homology"/>
<dbReference type="SMART" id="SM00460">
    <property type="entry name" value="TGc"/>
    <property type="match status" value="1"/>
</dbReference>
<dbReference type="Pfam" id="PF01841">
    <property type="entry name" value="Transglut_core"/>
    <property type="match status" value="1"/>
</dbReference>
<feature type="binding site" evidence="9">
    <location>
        <position position="540"/>
    </location>
    <ligand>
        <name>Ca(2+)</name>
        <dbReference type="ChEBI" id="CHEBI:29108"/>
    </ligand>
</feature>
<dbReference type="SUPFAM" id="SSF49309">
    <property type="entry name" value="Transglutaminase, two C-terminal domains"/>
    <property type="match status" value="2"/>
</dbReference>
<dbReference type="InterPro" id="IPR014756">
    <property type="entry name" value="Ig_E-set"/>
</dbReference>
<dbReference type="PANTHER" id="PTHR11590:SF69">
    <property type="entry name" value="RE08173P"/>
    <property type="match status" value="1"/>
</dbReference>
<evidence type="ECO:0000256" key="3">
    <source>
        <dbReference type="ARBA" id="ARBA00022723"/>
    </source>
</evidence>
<feature type="active site" evidence="8">
    <location>
        <position position="500"/>
    </location>
</feature>
<dbReference type="InterPro" id="IPR008958">
    <property type="entry name" value="Transglutaminase_C"/>
</dbReference>
<dbReference type="AlphaFoldDB" id="A0A6A4KCB6"/>
<evidence type="ECO:0000256" key="6">
    <source>
        <dbReference type="ARBA" id="ARBA00024222"/>
    </source>
</evidence>
<keyword evidence="12" id="KW-1185">Reference proteome</keyword>
<dbReference type="EC" id="2.3.2.13" evidence="6"/>
<keyword evidence="5" id="KW-0012">Acyltransferase</keyword>
<evidence type="ECO:0000259" key="10">
    <source>
        <dbReference type="SMART" id="SM00460"/>
    </source>
</evidence>
<feature type="binding site" evidence="9">
    <location>
        <position position="590"/>
    </location>
    <ligand>
        <name>Ca(2+)</name>
        <dbReference type="ChEBI" id="CHEBI:29108"/>
    </ligand>
</feature>
<dbReference type="Pfam" id="PF00927">
    <property type="entry name" value="Transglut_C"/>
    <property type="match status" value="1"/>
</dbReference>
<accession>A0A6A4KCB6</accession>
<sequence length="838" mass="95247">MEDGLPVAQCTPRGGDCSGEPVSFQDLVQPSPFVVRRPPIHLEFKYLSEHLAARSAFHWYRFTRAVPALLHRYTFIRSDKYRLGAAVMSWACSGNECWRPWRRRTPSPWRRRSMNLPRPPTTSNYTSNEISDESKQLLQVKKVDALRNKNGTDHKTELYELMWRHEDPHLVVRRGQPFSLKITLSRPYNPQDDAVSFIFTMGDVQFPNHGQGTLVAVPLVPKTASSPRQNKYNWLALYEGGVDNTISVQIVPAINCLVGKWSMEIDTKLSQSRILSYKYSSRIYILFNPWASGDEVYVREEEERSEYVLTESGLIYRGTHKLVKPTVWKFSQFDKDILDCCLMLIRDVGKVPVTSWNDPIKISRAMSAAINSPDDNGVVAGNWSEDFGGGADPWSWVGSKAILQKYFAKKKPVKYGQCWVFAGVLTTVCRALGIPARPVSCYSCGHDTKNSLTLDYFFDNDGKSMDELQQESIWNFHVWVEVWMKRPDIGKEFDGWQVIDATPQELSDDQFRCGPTSVHAIKTGQIQRPYDGAFAFSMVNADVVYWQYYGPTQPLKLVQRDTKRVGKNVVTKAIGDWGRVDITSSYKHPETSLEERSTMFAALKRSGNVYSRYYLNEEFNDIKFDFQLVDDIVIGSPFRVVLKLRNKNSTKDYRVTVNLSVAPVIYTGKPQGVIKTHQRDLTVERKSEDEITMDVSYNEYADKLVSQCSFNITCHAHVKDIDFDYHAEDDFRVRQPDIKLSPLDTPVVGAAVRINATFVNPLPVAISKGFLTLEGGGVITNAKKKIENIPANTKVSEEFILHPKVIGRHTLVAKFTSKELDDVDGFLTIHVDESNETG</sequence>
<dbReference type="GO" id="GO:0003810">
    <property type="term" value="F:protein-glutamine gamma-glutamyltransferase activity"/>
    <property type="evidence" value="ECO:0007669"/>
    <property type="project" value="UniProtKB-EC"/>
</dbReference>
<evidence type="ECO:0000313" key="12">
    <source>
        <dbReference type="Proteomes" id="UP000466442"/>
    </source>
</evidence>
<dbReference type="FunFam" id="3.90.260.10:FF:000001">
    <property type="entry name" value="Protein-glutamine gamma-glutamyltransferase 2"/>
    <property type="match status" value="1"/>
</dbReference>
<dbReference type="EMBL" id="WIXP02000002">
    <property type="protein sequence ID" value="KAF6214988.1"/>
    <property type="molecule type" value="Genomic_DNA"/>
</dbReference>
<evidence type="ECO:0000256" key="7">
    <source>
        <dbReference type="ARBA" id="ARBA00051843"/>
    </source>
</evidence>
<keyword evidence="3 9" id="KW-0479">Metal-binding</keyword>
<feature type="active site" evidence="8">
    <location>
        <position position="477"/>
    </location>
</feature>
<dbReference type="InterPro" id="IPR013808">
    <property type="entry name" value="Transglutaminase_AS"/>
</dbReference>
<dbReference type="PANTHER" id="PTHR11590">
    <property type="entry name" value="PROTEIN-GLUTAMINE GAMMA-GLUTAMYLTRANSFERASE"/>
    <property type="match status" value="1"/>
</dbReference>
<evidence type="ECO:0000313" key="11">
    <source>
        <dbReference type="EMBL" id="KAF6214988.1"/>
    </source>
</evidence>
<protein>
    <recommendedName>
        <fullName evidence="6">protein-glutamine gamma-glutamyltransferase</fullName>
        <ecNumber evidence="6">2.3.2.13</ecNumber>
    </recommendedName>
</protein>
<dbReference type="OrthoDB" id="437511at2759"/>
<evidence type="ECO:0000256" key="4">
    <source>
        <dbReference type="ARBA" id="ARBA00022837"/>
    </source>
</evidence>
<dbReference type="SUPFAM" id="SSF54001">
    <property type="entry name" value="Cysteine proteinases"/>
    <property type="match status" value="1"/>
</dbReference>
<dbReference type="InterPro" id="IPR001102">
    <property type="entry name" value="Transglutaminase_N"/>
</dbReference>
<evidence type="ECO:0000256" key="8">
    <source>
        <dbReference type="PIRSR" id="PIRSR000459-1"/>
    </source>
</evidence>
<dbReference type="InterPro" id="IPR023608">
    <property type="entry name" value="Transglutaminase_animal"/>
</dbReference>
<feature type="active site" evidence="8">
    <location>
        <position position="418"/>
    </location>
</feature>
<dbReference type="SUPFAM" id="SSF81296">
    <property type="entry name" value="E set domains"/>
    <property type="match status" value="1"/>
</dbReference>
<feature type="binding site" evidence="9">
    <location>
        <position position="542"/>
    </location>
    <ligand>
        <name>Ca(2+)</name>
        <dbReference type="ChEBI" id="CHEBI:29108"/>
    </ligand>
</feature>
<dbReference type="InterPro" id="IPR036985">
    <property type="entry name" value="Transglutaminase-like_sf"/>
</dbReference>